<dbReference type="Pfam" id="PF00797">
    <property type="entry name" value="Acetyltransf_2"/>
    <property type="match status" value="1"/>
</dbReference>
<evidence type="ECO:0000313" key="2">
    <source>
        <dbReference type="EMBL" id="KAF9888095.1"/>
    </source>
</evidence>
<dbReference type="FunFam" id="3.30.2140.20:FF:000003">
    <property type="entry name" value="Arylamine N-acetyltransferase 1"/>
    <property type="match status" value="1"/>
</dbReference>
<dbReference type="InterPro" id="IPR053710">
    <property type="entry name" value="Arylamine_NAT_domain_sf"/>
</dbReference>
<protein>
    <submittedName>
        <fullName evidence="2">N-terminal acetyltransferase</fullName>
    </submittedName>
</protein>
<evidence type="ECO:0000256" key="1">
    <source>
        <dbReference type="ARBA" id="ARBA00006547"/>
    </source>
</evidence>
<proteinExistence type="inferred from homology"/>
<dbReference type="SUPFAM" id="SSF54001">
    <property type="entry name" value="Cysteine proteinases"/>
    <property type="match status" value="1"/>
</dbReference>
<comment type="similarity">
    <text evidence="1">Belongs to the arylamine N-acetyltransferase family.</text>
</comment>
<reference evidence="2" key="2">
    <citation type="submission" date="2020-02" db="EMBL/GenBank/DDBJ databases">
        <authorList>
            <person name="Gilchrist C.L.M."/>
            <person name="Chooi Y.-H."/>
        </authorList>
    </citation>
    <scope>NUCLEOTIDE SEQUENCE</scope>
    <source>
        <strain evidence="2">MST-FP2251</strain>
    </source>
</reference>
<name>A0AAD4CKB4_ASPNN</name>
<organism evidence="2 3">
    <name type="scientific">Aspergillus nanangensis</name>
    <dbReference type="NCBI Taxonomy" id="2582783"/>
    <lineage>
        <taxon>Eukaryota</taxon>
        <taxon>Fungi</taxon>
        <taxon>Dikarya</taxon>
        <taxon>Ascomycota</taxon>
        <taxon>Pezizomycotina</taxon>
        <taxon>Eurotiomycetes</taxon>
        <taxon>Eurotiomycetidae</taxon>
        <taxon>Eurotiales</taxon>
        <taxon>Aspergillaceae</taxon>
        <taxon>Aspergillus</taxon>
        <taxon>Aspergillus subgen. Circumdati</taxon>
    </lineage>
</organism>
<gene>
    <name evidence="2" type="primary">NAT1_2</name>
    <name evidence="2" type="ORF">FE257_009231</name>
</gene>
<dbReference type="EMBL" id="VCAU01000051">
    <property type="protein sequence ID" value="KAF9888095.1"/>
    <property type="molecule type" value="Genomic_DNA"/>
</dbReference>
<dbReference type="InterPro" id="IPR038765">
    <property type="entry name" value="Papain-like_cys_pep_sf"/>
</dbReference>
<dbReference type="Gene3D" id="3.30.2140.20">
    <property type="match status" value="1"/>
</dbReference>
<sequence>MLAPPHTFTSDQLELYLQRIQYAEDATANGTSRLACLQKSIEQDPLSALTQLQQKHIATIPWGNSALHYSQHKTISIHPTAIFEKLVVRRLDGYCMENTNLIYIVLRTLGYQVYPTGGRVSCAVATVNPANEGYLSLGHMILIVTIADHKYMVDVGFGSNGPTRPLLLQENASAILMAPSEMRLIKASLAEFVDKSQKVWVYQARHNPESAWVPHYSFSEVEFLPQDFGMMNFATSNQRSSWFTQALVCTRVILDETDAEPVGLYIMAGKEVKKRVGGHTEVVATVETESDRVQALGKWFGMHFHEHEVEGVRGLPSQIK</sequence>
<dbReference type="PANTHER" id="PTHR11786">
    <property type="entry name" value="N-HYDROXYARYLAMINE O-ACETYLTRANSFERASE"/>
    <property type="match status" value="1"/>
</dbReference>
<dbReference type="AlphaFoldDB" id="A0AAD4CKB4"/>
<dbReference type="GO" id="GO:0016407">
    <property type="term" value="F:acetyltransferase activity"/>
    <property type="evidence" value="ECO:0007669"/>
    <property type="project" value="InterPro"/>
</dbReference>
<dbReference type="Proteomes" id="UP001194746">
    <property type="component" value="Unassembled WGS sequence"/>
</dbReference>
<accession>A0AAD4CKB4</accession>
<dbReference type="PANTHER" id="PTHR11786:SF0">
    <property type="entry name" value="ARYLAMINE N-ACETYLTRANSFERASE 4-RELATED"/>
    <property type="match status" value="1"/>
</dbReference>
<comment type="caution">
    <text evidence="2">The sequence shown here is derived from an EMBL/GenBank/DDBJ whole genome shotgun (WGS) entry which is preliminary data.</text>
</comment>
<keyword evidence="3" id="KW-1185">Reference proteome</keyword>
<reference evidence="2" key="1">
    <citation type="journal article" date="2019" name="Beilstein J. Org. Chem.">
        <title>Nanangenines: drimane sesquiterpenoids as the dominant metabolite cohort of a novel Australian fungus, Aspergillus nanangensis.</title>
        <authorList>
            <person name="Lacey H.J."/>
            <person name="Gilchrist C.L.M."/>
            <person name="Crombie A."/>
            <person name="Kalaitzis J.A."/>
            <person name="Vuong D."/>
            <person name="Rutledge P.J."/>
            <person name="Turner P."/>
            <person name="Pitt J.I."/>
            <person name="Lacey E."/>
            <person name="Chooi Y.H."/>
            <person name="Piggott A.M."/>
        </authorList>
    </citation>
    <scope>NUCLEOTIDE SEQUENCE</scope>
    <source>
        <strain evidence="2">MST-FP2251</strain>
    </source>
</reference>
<dbReference type="InterPro" id="IPR001447">
    <property type="entry name" value="Arylamine_N-AcTrfase"/>
</dbReference>
<evidence type="ECO:0000313" key="3">
    <source>
        <dbReference type="Proteomes" id="UP001194746"/>
    </source>
</evidence>